<dbReference type="InterPro" id="IPR011990">
    <property type="entry name" value="TPR-like_helical_dom_sf"/>
</dbReference>
<dbReference type="SUPFAM" id="SSF48452">
    <property type="entry name" value="TPR-like"/>
    <property type="match status" value="1"/>
</dbReference>
<keyword evidence="5" id="KW-0677">Repeat</keyword>
<comment type="similarity">
    <text evidence="1 9">Belongs to the Arg-specific ADP-ribosyltransferase family.</text>
</comment>
<evidence type="ECO:0000313" key="11">
    <source>
        <dbReference type="Proteomes" id="UP000663881"/>
    </source>
</evidence>
<keyword evidence="9" id="KW-0521">NADP</keyword>
<dbReference type="InterPro" id="IPR019734">
    <property type="entry name" value="TPR_rpt"/>
</dbReference>
<evidence type="ECO:0000256" key="8">
    <source>
        <dbReference type="PROSITE-ProRule" id="PRU00339"/>
    </source>
</evidence>
<evidence type="ECO:0000256" key="2">
    <source>
        <dbReference type="ARBA" id="ARBA00022676"/>
    </source>
</evidence>
<dbReference type="PANTHER" id="PTHR45641">
    <property type="entry name" value="TETRATRICOPEPTIDE REPEAT PROTEIN (AFU_ORTHOLOGUE AFUA_6G03870)"/>
    <property type="match status" value="1"/>
</dbReference>
<dbReference type="Proteomes" id="UP000663881">
    <property type="component" value="Unassembled WGS sequence"/>
</dbReference>
<protein>
    <recommendedName>
        <fullName evidence="9">NAD(P)(+)--arginine ADP-ribosyltransferase</fullName>
        <ecNumber evidence="9">2.4.2.31</ecNumber>
    </recommendedName>
    <alternativeName>
        <fullName evidence="9">Mono(ADP-ribosyl)transferase</fullName>
    </alternativeName>
</protein>
<dbReference type="GO" id="GO:0106274">
    <property type="term" value="F:NAD+-protein-arginine ADP-ribosyltransferase activity"/>
    <property type="evidence" value="ECO:0007669"/>
    <property type="project" value="UniProtKB-EC"/>
</dbReference>
<dbReference type="PROSITE" id="PS51996">
    <property type="entry name" value="TR_MART"/>
    <property type="match status" value="1"/>
</dbReference>
<reference evidence="10" key="1">
    <citation type="submission" date="2021-02" db="EMBL/GenBank/DDBJ databases">
        <authorList>
            <person name="Nowell W R."/>
        </authorList>
    </citation>
    <scope>NUCLEOTIDE SEQUENCE</scope>
</reference>
<feature type="repeat" description="TPR" evidence="8">
    <location>
        <begin position="469"/>
        <end position="502"/>
    </location>
</feature>
<comment type="catalytic activity">
    <reaction evidence="7 9">
        <text>L-arginyl-[protein] + NAD(+) = N(omega)-(ADP-D-ribosyl)-L-arginyl-[protein] + nicotinamide + H(+)</text>
        <dbReference type="Rhea" id="RHEA:19149"/>
        <dbReference type="Rhea" id="RHEA-COMP:10532"/>
        <dbReference type="Rhea" id="RHEA-COMP:15087"/>
        <dbReference type="ChEBI" id="CHEBI:15378"/>
        <dbReference type="ChEBI" id="CHEBI:17154"/>
        <dbReference type="ChEBI" id="CHEBI:29965"/>
        <dbReference type="ChEBI" id="CHEBI:57540"/>
        <dbReference type="ChEBI" id="CHEBI:142554"/>
        <dbReference type="EC" id="2.4.2.31"/>
    </reaction>
</comment>
<proteinExistence type="inferred from homology"/>
<evidence type="ECO:0000256" key="4">
    <source>
        <dbReference type="ARBA" id="ARBA00022695"/>
    </source>
</evidence>
<evidence type="ECO:0000313" key="10">
    <source>
        <dbReference type="EMBL" id="CAF3806515.1"/>
    </source>
</evidence>
<dbReference type="SUPFAM" id="SSF56399">
    <property type="entry name" value="ADP-ribosylation"/>
    <property type="match status" value="1"/>
</dbReference>
<name>A0A819BRI4_9BILA</name>
<sequence length="627" mass="72667">MTEILDHRNYLSSSDRNTDRFNEPIKTSRGNKSNKALTGILFHDHTIDIPDDIVIMMNRRLENKFHSYHTFSDIGKLFEYIGKNDRVTQLCIIISSKSVEHLMELIKNNNKYCRFIYPFEHHPTNLNNQKKIYVNIDTLFNQISSDTQTYNIDQSPSGTEECDTDNVERSFPPMAIHNSSTKQNFAKYLNQESLDFLLFQIMHDIIVEISHDQEAFNEFICECRDSFSDNAVTLAAIESFRNNYDASNAITLYTKPSFLFRIISRAYRSENIEYVYHCRKLIADLNRDLEKRCKHQRDSMRPKVVYRGKKLSLAIIQQLIDHQGSLISMNGFLSATSDYAVAVVFSGRDTFNNGFGSVVFEMHIDENTSCPFADIKDISNCKDEEEILFSPGSVWKIQSVVYENNIRRAVLHSCNENNLKLKELKNSLIHGSSLLSIGDILRKQGDLAKAERFYKRMERDISLSKKEKGFLYRSLGVLYLERDQIDDAVKYFQMALPLINNHSDGNSNISLSSYLYTANDRPSPIKILYNIGLMYQNNREYDKAAEWYNKALNQSERIISNLEKASIYYNLGGLFLCKGLYEKAFDHYTEAVQFADGHPENETFKKALFTIDKYLKEQKQKNIDVMT</sequence>
<comment type="caution">
    <text evidence="10">The sequence shown here is derived from an EMBL/GenBank/DDBJ whole genome shotgun (WGS) entry which is preliminary data.</text>
</comment>
<keyword evidence="9" id="KW-0520">NAD</keyword>
<dbReference type="InterPro" id="IPR000768">
    <property type="entry name" value="ART"/>
</dbReference>
<dbReference type="Gene3D" id="3.90.176.10">
    <property type="entry name" value="Toxin ADP-ribosyltransferase, Chain A, domain 1"/>
    <property type="match status" value="1"/>
</dbReference>
<dbReference type="PANTHER" id="PTHR45641:SF19">
    <property type="entry name" value="NEPHROCYSTIN-3"/>
    <property type="match status" value="1"/>
</dbReference>
<keyword evidence="4" id="KW-0548">Nucleotidyltransferase</keyword>
<evidence type="ECO:0000256" key="3">
    <source>
        <dbReference type="ARBA" id="ARBA00022679"/>
    </source>
</evidence>
<evidence type="ECO:0000256" key="1">
    <source>
        <dbReference type="ARBA" id="ARBA00009558"/>
    </source>
</evidence>
<evidence type="ECO:0000256" key="6">
    <source>
        <dbReference type="ARBA" id="ARBA00022803"/>
    </source>
</evidence>
<dbReference type="Pfam" id="PF01129">
    <property type="entry name" value="ART"/>
    <property type="match status" value="1"/>
</dbReference>
<dbReference type="SMART" id="SM00028">
    <property type="entry name" value="TPR"/>
    <property type="match status" value="4"/>
</dbReference>
<keyword evidence="2 9" id="KW-0328">Glycosyltransferase</keyword>
<dbReference type="Pfam" id="PF13424">
    <property type="entry name" value="TPR_12"/>
    <property type="match status" value="1"/>
</dbReference>
<dbReference type="Gene3D" id="1.25.40.10">
    <property type="entry name" value="Tetratricopeptide repeat domain"/>
    <property type="match status" value="1"/>
</dbReference>
<evidence type="ECO:0000256" key="7">
    <source>
        <dbReference type="ARBA" id="ARBA00047597"/>
    </source>
</evidence>
<organism evidence="10 11">
    <name type="scientific">Adineta steineri</name>
    <dbReference type="NCBI Taxonomy" id="433720"/>
    <lineage>
        <taxon>Eukaryota</taxon>
        <taxon>Metazoa</taxon>
        <taxon>Spiralia</taxon>
        <taxon>Gnathifera</taxon>
        <taxon>Rotifera</taxon>
        <taxon>Eurotatoria</taxon>
        <taxon>Bdelloidea</taxon>
        <taxon>Adinetida</taxon>
        <taxon>Adinetidae</taxon>
        <taxon>Adineta</taxon>
    </lineage>
</organism>
<feature type="repeat" description="TPR" evidence="8">
    <location>
        <begin position="565"/>
        <end position="598"/>
    </location>
</feature>
<evidence type="ECO:0000256" key="9">
    <source>
        <dbReference type="RuleBase" id="RU361228"/>
    </source>
</evidence>
<gene>
    <name evidence="10" type="ORF">OKA104_LOCUS18801</name>
</gene>
<dbReference type="PROSITE" id="PS50005">
    <property type="entry name" value="TPR"/>
    <property type="match status" value="3"/>
</dbReference>
<dbReference type="AlphaFoldDB" id="A0A819BRI4"/>
<evidence type="ECO:0000256" key="5">
    <source>
        <dbReference type="ARBA" id="ARBA00022737"/>
    </source>
</evidence>
<keyword evidence="6 8" id="KW-0802">TPR repeat</keyword>
<dbReference type="EC" id="2.4.2.31" evidence="9"/>
<dbReference type="GO" id="GO:0016779">
    <property type="term" value="F:nucleotidyltransferase activity"/>
    <property type="evidence" value="ECO:0007669"/>
    <property type="project" value="UniProtKB-KW"/>
</dbReference>
<dbReference type="EMBL" id="CAJOAY010001184">
    <property type="protein sequence ID" value="CAF3806515.1"/>
    <property type="molecule type" value="Genomic_DNA"/>
</dbReference>
<accession>A0A819BRI4</accession>
<feature type="repeat" description="TPR" evidence="8">
    <location>
        <begin position="525"/>
        <end position="558"/>
    </location>
</feature>
<keyword evidence="3 9" id="KW-0808">Transferase</keyword>